<dbReference type="Pfam" id="PF02518">
    <property type="entry name" value="HATPase_c"/>
    <property type="match status" value="1"/>
</dbReference>
<dbReference type="PROSITE" id="PS50109">
    <property type="entry name" value="HIS_KIN"/>
    <property type="match status" value="1"/>
</dbReference>
<keyword evidence="2" id="KW-0418">Kinase</keyword>
<dbReference type="InterPro" id="IPR003594">
    <property type="entry name" value="HATPase_dom"/>
</dbReference>
<feature type="domain" description="Histidine kinase" evidence="5">
    <location>
        <begin position="199"/>
        <end position="283"/>
    </location>
</feature>
<evidence type="ECO:0000256" key="1">
    <source>
        <dbReference type="ARBA" id="ARBA00022679"/>
    </source>
</evidence>
<evidence type="ECO:0000256" key="4">
    <source>
        <dbReference type="SAM" id="Phobius"/>
    </source>
</evidence>
<proteinExistence type="predicted"/>
<feature type="non-terminal residue" evidence="6">
    <location>
        <position position="1"/>
    </location>
</feature>
<gene>
    <name evidence="6" type="ORF">F4148_05025</name>
</gene>
<dbReference type="InterPro" id="IPR050482">
    <property type="entry name" value="Sensor_HK_TwoCompSys"/>
</dbReference>
<keyword evidence="4" id="KW-0812">Transmembrane</keyword>
<dbReference type="AlphaFoldDB" id="A0A6B1FWY5"/>
<feature type="transmembrane region" description="Helical" evidence="4">
    <location>
        <begin position="52"/>
        <end position="71"/>
    </location>
</feature>
<dbReference type="Gene3D" id="1.20.5.1930">
    <property type="match status" value="1"/>
</dbReference>
<evidence type="ECO:0000259" key="5">
    <source>
        <dbReference type="PROSITE" id="PS50109"/>
    </source>
</evidence>
<dbReference type="GO" id="GO:0016301">
    <property type="term" value="F:kinase activity"/>
    <property type="evidence" value="ECO:0007669"/>
    <property type="project" value="UniProtKB-KW"/>
</dbReference>
<keyword evidence="1" id="KW-0808">Transferase</keyword>
<feature type="transmembrane region" description="Helical" evidence="4">
    <location>
        <begin position="7"/>
        <end position="32"/>
    </location>
</feature>
<dbReference type="InterPro" id="IPR036890">
    <property type="entry name" value="HATPase_C_sf"/>
</dbReference>
<dbReference type="PANTHER" id="PTHR24421">
    <property type="entry name" value="NITRATE/NITRITE SENSOR PROTEIN NARX-RELATED"/>
    <property type="match status" value="1"/>
</dbReference>
<protein>
    <recommendedName>
        <fullName evidence="5">Histidine kinase domain-containing protein</fullName>
    </recommendedName>
</protein>
<organism evidence="6">
    <name type="scientific">Caldilineaceae bacterium SB0675_bin_29</name>
    <dbReference type="NCBI Taxonomy" id="2605266"/>
    <lineage>
        <taxon>Bacteria</taxon>
        <taxon>Bacillati</taxon>
        <taxon>Chloroflexota</taxon>
        <taxon>Caldilineae</taxon>
        <taxon>Caldilineales</taxon>
        <taxon>Caldilineaceae</taxon>
    </lineage>
</organism>
<dbReference type="Gene3D" id="3.30.565.10">
    <property type="entry name" value="Histidine kinase-like ATPase, C-terminal domain"/>
    <property type="match status" value="1"/>
</dbReference>
<reference evidence="6" key="1">
    <citation type="submission" date="2019-09" db="EMBL/GenBank/DDBJ databases">
        <title>Characterisation of the sponge microbiome using genome-centric metagenomics.</title>
        <authorList>
            <person name="Engelberts J.P."/>
            <person name="Robbins S.J."/>
            <person name="De Goeij J.M."/>
            <person name="Aranda M."/>
            <person name="Bell S.C."/>
            <person name="Webster N.S."/>
        </authorList>
    </citation>
    <scope>NUCLEOTIDE SEQUENCE</scope>
    <source>
        <strain evidence="6">SB0675_bin_29</strain>
    </source>
</reference>
<evidence type="ECO:0000256" key="2">
    <source>
        <dbReference type="ARBA" id="ARBA00022777"/>
    </source>
</evidence>
<dbReference type="GO" id="GO:0000160">
    <property type="term" value="P:phosphorelay signal transduction system"/>
    <property type="evidence" value="ECO:0007669"/>
    <property type="project" value="UniProtKB-KW"/>
</dbReference>
<dbReference type="CDD" id="cd16917">
    <property type="entry name" value="HATPase_UhpB-NarQ-NarX-like"/>
    <property type="match status" value="1"/>
</dbReference>
<evidence type="ECO:0000256" key="3">
    <source>
        <dbReference type="ARBA" id="ARBA00023012"/>
    </source>
</evidence>
<dbReference type="SUPFAM" id="SSF55874">
    <property type="entry name" value="ATPase domain of HSP90 chaperone/DNA topoisomerase II/histidine kinase"/>
    <property type="match status" value="1"/>
</dbReference>
<accession>A0A6B1FWY5</accession>
<comment type="caution">
    <text evidence="6">The sequence shown here is derived from an EMBL/GenBank/DDBJ whole genome shotgun (WGS) entry which is preliminary data.</text>
</comment>
<name>A0A6B1FWY5_9CHLR</name>
<dbReference type="SMART" id="SM00387">
    <property type="entry name" value="HATPase_c"/>
    <property type="match status" value="1"/>
</dbReference>
<dbReference type="InterPro" id="IPR005467">
    <property type="entry name" value="His_kinase_dom"/>
</dbReference>
<keyword evidence="4" id="KW-0472">Membrane</keyword>
<sequence length="283" mass="30917">YLLYYPALAWFAVFFSSFTLSFSWATLMAILYTAVSLTVGGGLDLEARDDKALIARIAVMYAVVGTVSLVARSERSRRLEAVARERELQRQRLEMSQTIHDTTAQSAYTLGLGLEDAIEKADSANPELVDKLNAMWSLTRSTMWALRHPIDGGQIFSGSTLSEVLEAHADTFTVIASIPASLQLQGVEPQLSTIKRSLLFTIAHNALTNAFRHSDAESVTISLEFGEENLQMSVSDDGTGLPDDYALRGRGFRNMEADAERMGGSLHVESSDNGTTVSCIVPN</sequence>
<evidence type="ECO:0000313" key="6">
    <source>
        <dbReference type="EMBL" id="MYH61129.1"/>
    </source>
</evidence>
<keyword evidence="3" id="KW-0902">Two-component regulatory system</keyword>
<keyword evidence="4" id="KW-1133">Transmembrane helix</keyword>
<dbReference type="EMBL" id="VYDA01000190">
    <property type="protein sequence ID" value="MYH61129.1"/>
    <property type="molecule type" value="Genomic_DNA"/>
</dbReference>